<dbReference type="EMBL" id="CP021059">
    <property type="protein sequence ID" value="ARQ07907.1"/>
    <property type="molecule type" value="Genomic_DNA"/>
</dbReference>
<evidence type="ECO:0000313" key="3">
    <source>
        <dbReference type="Proteomes" id="UP000194154"/>
    </source>
</evidence>
<keyword evidence="1" id="KW-0472">Membrane</keyword>
<dbReference type="GeneID" id="35296403"/>
<keyword evidence="1" id="KW-0812">Transmembrane</keyword>
<organism evidence="2 3">
    <name type="scientific">Macrococcoides canis</name>
    <dbReference type="NCBI Taxonomy" id="1855823"/>
    <lineage>
        <taxon>Bacteria</taxon>
        <taxon>Bacillati</taxon>
        <taxon>Bacillota</taxon>
        <taxon>Bacilli</taxon>
        <taxon>Bacillales</taxon>
        <taxon>Staphylococcaceae</taxon>
        <taxon>Macrococcoides</taxon>
    </lineage>
</organism>
<name>A0A1W7AE84_9STAP</name>
<protein>
    <submittedName>
        <fullName evidence="2">Uncharacterized protein</fullName>
    </submittedName>
</protein>
<keyword evidence="1" id="KW-1133">Transmembrane helix</keyword>
<keyword evidence="3" id="KW-1185">Reference proteome</keyword>
<dbReference type="AlphaFoldDB" id="A0A1W7AE84"/>
<dbReference type="Proteomes" id="UP000194154">
    <property type="component" value="Chromosome"/>
</dbReference>
<dbReference type="KEGG" id="mcak:MCCS_23270"/>
<proteinExistence type="predicted"/>
<dbReference type="RefSeq" id="WP_086043429.1">
    <property type="nucleotide sequence ID" value="NZ_CBCRZA010000024.1"/>
</dbReference>
<accession>A0A1W7AE84</accession>
<evidence type="ECO:0000256" key="1">
    <source>
        <dbReference type="SAM" id="Phobius"/>
    </source>
</evidence>
<feature type="transmembrane region" description="Helical" evidence="1">
    <location>
        <begin position="42"/>
        <end position="62"/>
    </location>
</feature>
<gene>
    <name evidence="2" type="ORF">MCCS_23270</name>
</gene>
<sequence length="67" mass="7961">MHKYIDEQDKKKTLDEINAEIEAELQKEDTQNINEKKSNKTIFSVAGIITFLILARLIYHIIQYYFV</sequence>
<reference evidence="2 3" key="1">
    <citation type="journal article" date="2017" name="Int. J. Syst. Evol. Microbiol.">
        <title>Macrococcus canis sp. nov., a skin bacterium associated with infections in dogs.</title>
        <authorList>
            <person name="Gobeli Brawand S."/>
            <person name="Cotting K."/>
            <person name="Gomez-Sanz E."/>
            <person name="Collaud A."/>
            <person name="Thomann A."/>
            <person name="Brodard I."/>
            <person name="Rodriguez-Campos S."/>
            <person name="Strauss C."/>
            <person name="Perreten V."/>
        </authorList>
    </citation>
    <scope>NUCLEOTIDE SEQUENCE [LARGE SCALE GENOMIC DNA]</scope>
    <source>
        <strain evidence="2 3">KM45013</strain>
    </source>
</reference>
<evidence type="ECO:0000313" key="2">
    <source>
        <dbReference type="EMBL" id="ARQ07907.1"/>
    </source>
</evidence>